<gene>
    <name evidence="1" type="ORF">ACFQ4B_05785</name>
</gene>
<dbReference type="RefSeq" id="WP_345594913.1">
    <property type="nucleotide sequence ID" value="NZ_BAABJG010000055.1"/>
</dbReference>
<accession>A0ABW3UGB4</accession>
<dbReference type="EMBL" id="JBHTLU010000012">
    <property type="protein sequence ID" value="MFD1219620.1"/>
    <property type="molecule type" value="Genomic_DNA"/>
</dbReference>
<evidence type="ECO:0000313" key="1">
    <source>
        <dbReference type="EMBL" id="MFD1219620.1"/>
    </source>
</evidence>
<evidence type="ECO:0000313" key="2">
    <source>
        <dbReference type="Proteomes" id="UP001597180"/>
    </source>
</evidence>
<reference evidence="2" key="1">
    <citation type="journal article" date="2019" name="Int. J. Syst. Evol. Microbiol.">
        <title>The Global Catalogue of Microorganisms (GCM) 10K type strain sequencing project: providing services to taxonomists for standard genome sequencing and annotation.</title>
        <authorList>
            <consortium name="The Broad Institute Genomics Platform"/>
            <consortium name="The Broad Institute Genome Sequencing Center for Infectious Disease"/>
            <person name="Wu L."/>
            <person name="Ma J."/>
        </authorList>
    </citation>
    <scope>NUCLEOTIDE SEQUENCE [LARGE SCALE GENOMIC DNA]</scope>
    <source>
        <strain evidence="2">CCUG 53270</strain>
    </source>
</reference>
<protein>
    <submittedName>
        <fullName evidence="1">Uncharacterized protein</fullName>
    </submittedName>
</protein>
<organism evidence="1 2">
    <name type="scientific">Paenibacillus vulneris</name>
    <dbReference type="NCBI Taxonomy" id="1133364"/>
    <lineage>
        <taxon>Bacteria</taxon>
        <taxon>Bacillati</taxon>
        <taxon>Bacillota</taxon>
        <taxon>Bacilli</taxon>
        <taxon>Bacillales</taxon>
        <taxon>Paenibacillaceae</taxon>
        <taxon>Paenibacillus</taxon>
    </lineage>
</organism>
<sequence length="106" mass="12308">MSVVREEFVIVGIDVGEHESDDFYDKYEAYMDNKEEGEFTIVVDCYGGDYTLFGEVVKHGDEYSGLPLTELNLDCFNESIIRVREKAKELFGNEQQPKMYAFTHWS</sequence>
<dbReference type="Proteomes" id="UP001597180">
    <property type="component" value="Unassembled WGS sequence"/>
</dbReference>
<proteinExistence type="predicted"/>
<comment type="caution">
    <text evidence="1">The sequence shown here is derived from an EMBL/GenBank/DDBJ whole genome shotgun (WGS) entry which is preliminary data.</text>
</comment>
<name>A0ABW3UGB4_9BACL</name>
<keyword evidence="2" id="KW-1185">Reference proteome</keyword>